<feature type="compositionally biased region" description="Basic and acidic residues" evidence="1">
    <location>
        <begin position="359"/>
        <end position="375"/>
    </location>
</feature>
<evidence type="ECO:0000256" key="1">
    <source>
        <dbReference type="SAM" id="MobiDB-lite"/>
    </source>
</evidence>
<protein>
    <submittedName>
        <fullName evidence="3">Nascent polypeptide-associated complex subunit alpha, muscle-specific form-like</fullName>
    </submittedName>
</protein>
<dbReference type="GeneID" id="114498997"/>
<evidence type="ECO:0000313" key="2">
    <source>
        <dbReference type="Proteomes" id="UP000504628"/>
    </source>
</evidence>
<feature type="compositionally biased region" description="Pro residues" evidence="1">
    <location>
        <begin position="250"/>
        <end position="276"/>
    </location>
</feature>
<reference evidence="3" key="1">
    <citation type="submission" date="2025-08" db="UniProtKB">
        <authorList>
            <consortium name="RefSeq"/>
        </authorList>
    </citation>
    <scope>IDENTIFICATION</scope>
    <source>
        <tissue evidence="3">Muscle</tissue>
    </source>
</reference>
<evidence type="ECO:0000313" key="3">
    <source>
        <dbReference type="RefSeq" id="XP_028370762.1"/>
    </source>
</evidence>
<dbReference type="Proteomes" id="UP000504628">
    <property type="component" value="Chromosome 6"/>
</dbReference>
<dbReference type="InParanoid" id="A0A6J2LSN3"/>
<gene>
    <name evidence="3" type="primary">LOC114498997</name>
</gene>
<dbReference type="AlphaFoldDB" id="A0A6J2LSN3"/>
<accession>A0A6J2LSN3</accession>
<feature type="compositionally biased region" description="Basic and acidic residues" evidence="1">
    <location>
        <begin position="319"/>
        <end position="332"/>
    </location>
</feature>
<feature type="compositionally biased region" description="Low complexity" evidence="1">
    <location>
        <begin position="221"/>
        <end position="249"/>
    </location>
</feature>
<organism evidence="2 3">
    <name type="scientific">Phyllostomus discolor</name>
    <name type="common">pale spear-nosed bat</name>
    <dbReference type="NCBI Taxonomy" id="89673"/>
    <lineage>
        <taxon>Eukaryota</taxon>
        <taxon>Metazoa</taxon>
        <taxon>Chordata</taxon>
        <taxon>Craniata</taxon>
        <taxon>Vertebrata</taxon>
        <taxon>Euteleostomi</taxon>
        <taxon>Mammalia</taxon>
        <taxon>Eutheria</taxon>
        <taxon>Laurasiatheria</taxon>
        <taxon>Chiroptera</taxon>
        <taxon>Yangochiroptera</taxon>
        <taxon>Phyllostomidae</taxon>
        <taxon>Phyllostominae</taxon>
        <taxon>Phyllostomus</taxon>
    </lineage>
</organism>
<feature type="compositionally biased region" description="Basic and acidic residues" evidence="1">
    <location>
        <begin position="93"/>
        <end position="120"/>
    </location>
</feature>
<dbReference type="RefSeq" id="XP_028370762.1">
    <property type="nucleotide sequence ID" value="XM_028514961.1"/>
</dbReference>
<keyword evidence="2" id="KW-1185">Reference proteome</keyword>
<sequence>MREASGPTTQWISEKWEQLCLTCVPASPPPTSRTALRPSLSCPAAYTQPRGWNLPALGSPPRRNRGAEPTPPIHDLQSESDTRASVVPLCTGPRRERGPGWERDRRLVPGAWSERRREAQPDGAASSRPTPTREGAPRPHDNATPHPPASLRSEPPAKRLFRPWVVPPQCPSGELLAGSSEGRAKLGSPTPRWCPPRVLVGWPAPGGRRGPTRIGCYPVTSRGSGKSASVSASRSHSAGSCGRSRGRPSAPGPRPRPAARPPAPPAGPRGRPPIPPSVRCEWSGAEVSDSRATAFPEPQSKSLRTHPTPHGVRSTRSRLVLERGMGELEDPAKNGVHAQRRPELQAKGLGEGGALERQGPIDHRGDVEEPPDGPRNKSQQGPACPPKPQARKNRCPV</sequence>
<proteinExistence type="predicted"/>
<name>A0A6J2LSN3_9CHIR</name>
<dbReference type="KEGG" id="pdic:114498997"/>
<feature type="region of interest" description="Disordered" evidence="1">
    <location>
        <begin position="45"/>
        <end position="397"/>
    </location>
</feature>